<name>E0S266_BUTPB</name>
<dbReference type="eggNOG" id="ENOG502Z7KK">
    <property type="taxonomic scope" value="Bacteria"/>
</dbReference>
<dbReference type="STRING" id="515622.bpr_I1151"/>
<reference evidence="2 3" key="1">
    <citation type="journal article" date="2010" name="PLoS ONE">
        <title>The glycobiome of the rumen bacterium Butyrivibrio proteoclasticus B316(T) highlights adaptation to a polysaccharide-rich environment.</title>
        <authorList>
            <person name="Kelly W.J."/>
            <person name="Leahy S.C."/>
            <person name="Altermann E."/>
            <person name="Yeoman C.J."/>
            <person name="Dunne J.C."/>
            <person name="Kong Z."/>
            <person name="Pacheco D.M."/>
            <person name="Li D."/>
            <person name="Noel S.J."/>
            <person name="Moon C.D."/>
            <person name="Cookson A.L."/>
            <person name="Attwood G.T."/>
        </authorList>
    </citation>
    <scope>NUCLEOTIDE SEQUENCE [LARGE SCALE GENOMIC DNA]</scope>
    <source>
        <strain evidence="3">ATCC 51982 / DSM 14932 / B316</strain>
    </source>
</reference>
<dbReference type="InterPro" id="IPR042301">
    <property type="entry name" value="GH115_sf"/>
</dbReference>
<dbReference type="InterPro" id="IPR029018">
    <property type="entry name" value="Hex-like_dom2"/>
</dbReference>
<dbReference type="CAZy" id="GH115">
    <property type="family name" value="Glycoside Hydrolase Family 115"/>
</dbReference>
<dbReference type="PANTHER" id="PTHR37842:SF2">
    <property type="entry name" value="GYLCOSYL HYDROLASE 115 C-TERMINAL DOMAIN-CONTAINING PROTEIN"/>
    <property type="match status" value="1"/>
</dbReference>
<dbReference type="Gene3D" id="3.20.20.520">
    <property type="entry name" value="Glycosyl hydrolase family 115"/>
    <property type="match status" value="1"/>
</dbReference>
<organism evidence="2 3">
    <name type="scientific">Butyrivibrio proteoclasticus (strain ATCC 51982 / DSM 14932 / B316)</name>
    <name type="common">Clostridium proteoclasticum</name>
    <dbReference type="NCBI Taxonomy" id="515622"/>
    <lineage>
        <taxon>Bacteria</taxon>
        <taxon>Bacillati</taxon>
        <taxon>Bacillota</taxon>
        <taxon>Clostridia</taxon>
        <taxon>Lachnospirales</taxon>
        <taxon>Lachnospiraceae</taxon>
        <taxon>Butyrivibrio</taxon>
    </lineage>
</organism>
<proteinExistence type="predicted"/>
<dbReference type="Pfam" id="PF15979">
    <property type="entry name" value="Glyco_hydro_115"/>
    <property type="match status" value="1"/>
</dbReference>
<evidence type="ECO:0000313" key="2">
    <source>
        <dbReference type="EMBL" id="ADL33891.1"/>
    </source>
</evidence>
<dbReference type="PANTHER" id="PTHR37842">
    <property type="match status" value="1"/>
</dbReference>
<accession>E0S266</accession>
<evidence type="ECO:0000313" key="3">
    <source>
        <dbReference type="Proteomes" id="UP000001299"/>
    </source>
</evidence>
<gene>
    <name evidence="2" type="ordered locus">bpr_I1151</name>
</gene>
<sequence length="693" mass="80694">MITYNTNIINIPVKKSVMLAADSLKRDIQNTCLKSDEKGSTISFSEDPCIEKECFVICYGSDELKISASDDLGFIYGIYYISKVFLGVHEFWFWNEQKFIQRTGYEIPEGYRYASKPYAVRFRGWFINDEVLFDGWKKDKDDNRPWEMAFETLLRLGGNMTIPGTDFNAHIYKKLASDYGLWITHHHAEPLGARMFARAYPELEASYDKYPELFENLWREAIDDQKDCKVIWNLGFRGQGDRPFWADDPAYDSDEKRGALMSRLIRRQYDLVKEMDSNAVCCSNLYGETMELYQKGLLDIPEDVIFIWADNGFGKMVSRRQGRHNPRVYALPEKGAEGMHGIYYHASFYDLQAAAQMTMLPNSPEFVVKELMDVYDKKADDFWIINCSNVKPHAYMLDLIARMWKKPFGNIDAEGDADISLYVNAHLSDYCREYYGEEEDTLASIMELYRKWSSYCPFYGPNEDDHAGEQFTNHGTRVLVTGLITNYAKKNPGSTPAATEWLWFSDKETLREQLLDYREIIEPAQRGYEEYLVKCRQVLGSLSEYTRQVLEDTLIWQIEYHYYSYLGALHAIRAIDSIISSQQPADTDYLDAFYEAGLSAKAFKNGYDKMRSHEHGVFEGFFDNDCEADIRQSYYVMKGLMSFTRFHGDGPHFYKWQRMFQDGAGGNKVHLILRVKKHLTDEELYNLMEQARK</sequence>
<evidence type="ECO:0000256" key="1">
    <source>
        <dbReference type="ARBA" id="ARBA00022801"/>
    </source>
</evidence>
<keyword evidence="3" id="KW-1185">Reference proteome</keyword>
<protein>
    <recommendedName>
        <fullName evidence="4">Glycosyl hydrolase family 115</fullName>
    </recommendedName>
</protein>
<dbReference type="InterPro" id="IPR031924">
    <property type="entry name" value="GH115"/>
</dbReference>
<dbReference type="Proteomes" id="UP000001299">
    <property type="component" value="Chromosome 1"/>
</dbReference>
<dbReference type="KEGG" id="bpb:bpr_I1151"/>
<dbReference type="GO" id="GO:0016787">
    <property type="term" value="F:hydrolase activity"/>
    <property type="evidence" value="ECO:0007669"/>
    <property type="project" value="UniProtKB-KW"/>
</dbReference>
<dbReference type="HOGENOM" id="CLU_401068_0_0_9"/>
<dbReference type="GO" id="GO:0005975">
    <property type="term" value="P:carbohydrate metabolic process"/>
    <property type="evidence" value="ECO:0007669"/>
    <property type="project" value="UniProtKB-ARBA"/>
</dbReference>
<dbReference type="Gene3D" id="3.30.379.10">
    <property type="entry name" value="Chitobiase/beta-hexosaminidase domain 2-like"/>
    <property type="match status" value="1"/>
</dbReference>
<dbReference type="RefSeq" id="WP_013280545.1">
    <property type="nucleotide sequence ID" value="NC_014387.1"/>
</dbReference>
<evidence type="ECO:0008006" key="4">
    <source>
        <dbReference type="Google" id="ProtNLM"/>
    </source>
</evidence>
<keyword evidence="1" id="KW-0378">Hydrolase</keyword>
<dbReference type="AlphaFoldDB" id="E0S266"/>
<dbReference type="EMBL" id="CP001810">
    <property type="protein sequence ID" value="ADL33891.1"/>
    <property type="molecule type" value="Genomic_DNA"/>
</dbReference>